<evidence type="ECO:0000313" key="2">
    <source>
        <dbReference type="EMBL" id="KKU88358.1"/>
    </source>
</evidence>
<dbReference type="EMBL" id="LCOY01000008">
    <property type="protein sequence ID" value="KKU88358.1"/>
    <property type="molecule type" value="Genomic_DNA"/>
</dbReference>
<proteinExistence type="predicted"/>
<keyword evidence="1" id="KW-0472">Membrane</keyword>
<feature type="transmembrane region" description="Helical" evidence="1">
    <location>
        <begin position="302"/>
        <end position="325"/>
    </location>
</feature>
<feature type="transmembrane region" description="Helical" evidence="1">
    <location>
        <begin position="270"/>
        <end position="290"/>
    </location>
</feature>
<evidence type="ECO:0008006" key="4">
    <source>
        <dbReference type="Google" id="ProtNLM"/>
    </source>
</evidence>
<keyword evidence="1" id="KW-1133">Transmembrane helix</keyword>
<feature type="transmembrane region" description="Helical" evidence="1">
    <location>
        <begin position="57"/>
        <end position="82"/>
    </location>
</feature>
<feature type="transmembrane region" description="Helical" evidence="1">
    <location>
        <begin position="220"/>
        <end position="240"/>
    </location>
</feature>
<name>A0A0G1WDE4_9BACT</name>
<feature type="transmembrane region" description="Helical" evidence="1">
    <location>
        <begin position="94"/>
        <end position="119"/>
    </location>
</feature>
<keyword evidence="1" id="KW-0812">Transmembrane</keyword>
<organism evidence="2 3">
    <name type="scientific">Candidatus Gottesmanbacteria bacterium GW2011_GWA2_47_9</name>
    <dbReference type="NCBI Taxonomy" id="1618445"/>
    <lineage>
        <taxon>Bacteria</taxon>
        <taxon>Candidatus Gottesmaniibacteriota</taxon>
    </lineage>
</organism>
<sequence length="448" mass="50577">MRESLTYDEIVHSEEGINHLQKHTFTADTYNPPLIRELQMLPTALRIVTERLFANRLITVLLGALLSALFFFVAYSALIYFWEKPTFGRTIMFGISLGLALASRVMLLPYMGAAVLLLGFVKKWKLPSLRYVGAALLISLLVIWATYFFRWEVVIAKGGSPGRVSQQLKYFAAAQKLPVLESGLNILENRPLPLGNYLATMKNSFLRGMQNTAKPGWYELVVNVLLKTPIPLLFFTLLGLWKLKKSLFIVPVIGILAVAVGTGMESRVRYVLAIYPFLAIIAAIGIRMVWRSQIPLRGRKYGKLGVGVLLLWYIVGTLASFPHFVSYANELVPRNERYLYFTDSNIDWGQSLPDLASYIAKARPSNVSFSYFGRDNGNDHGLVSNRQWGSYKFEEICAFHEIALPYDGERLVAISVSNWYGCGYSKEERFSKEKIVHAVADSILIFTN</sequence>
<evidence type="ECO:0000256" key="1">
    <source>
        <dbReference type="SAM" id="Phobius"/>
    </source>
</evidence>
<accession>A0A0G1WDE4</accession>
<reference evidence="2 3" key="1">
    <citation type="journal article" date="2015" name="Nature">
        <title>rRNA introns, odd ribosomes, and small enigmatic genomes across a large radiation of phyla.</title>
        <authorList>
            <person name="Brown C.T."/>
            <person name="Hug L.A."/>
            <person name="Thomas B.C."/>
            <person name="Sharon I."/>
            <person name="Castelle C.J."/>
            <person name="Singh A."/>
            <person name="Wilkins M.J."/>
            <person name="Williams K.H."/>
            <person name="Banfield J.F."/>
        </authorList>
    </citation>
    <scope>NUCLEOTIDE SEQUENCE [LARGE SCALE GENOMIC DNA]</scope>
</reference>
<dbReference type="AlphaFoldDB" id="A0A0G1WDE4"/>
<evidence type="ECO:0000313" key="3">
    <source>
        <dbReference type="Proteomes" id="UP000034739"/>
    </source>
</evidence>
<gene>
    <name evidence="2" type="ORF">UY16_C0008G0005</name>
</gene>
<feature type="transmembrane region" description="Helical" evidence="1">
    <location>
        <begin position="247"/>
        <end position="264"/>
    </location>
</feature>
<protein>
    <recommendedName>
        <fullName evidence="4">Glycosyltransferase RgtA/B/C/D-like domain-containing protein</fullName>
    </recommendedName>
</protein>
<feature type="transmembrane region" description="Helical" evidence="1">
    <location>
        <begin position="131"/>
        <end position="149"/>
    </location>
</feature>
<comment type="caution">
    <text evidence="2">The sequence shown here is derived from an EMBL/GenBank/DDBJ whole genome shotgun (WGS) entry which is preliminary data.</text>
</comment>
<dbReference type="Proteomes" id="UP000034739">
    <property type="component" value="Unassembled WGS sequence"/>
</dbReference>